<dbReference type="PRINTS" id="PR00081">
    <property type="entry name" value="GDHRDH"/>
</dbReference>
<organism evidence="3 4">
    <name type="scientific">Halorussus limi</name>
    <dbReference type="NCBI Taxonomy" id="2938695"/>
    <lineage>
        <taxon>Archaea</taxon>
        <taxon>Methanobacteriati</taxon>
        <taxon>Methanobacteriota</taxon>
        <taxon>Stenosarchaea group</taxon>
        <taxon>Halobacteria</taxon>
        <taxon>Halobacteriales</taxon>
        <taxon>Haladaptataceae</taxon>
        <taxon>Halorussus</taxon>
    </lineage>
</organism>
<gene>
    <name evidence="3" type="ORF">M0R89_05480</name>
</gene>
<keyword evidence="4" id="KW-1185">Reference proteome</keyword>
<sequence>MSRVVLLTGATSGIGREAARRLAERGATVLFTGRDRDAGRAALSEVRRAHPESEGAFYPVDFADFDAVRRLAREVRADRDRLDVLVNNAGTSRSERRTTEGGVELTFAVNHLAPFLLTNLLASRLRESAPARVVTTTSGLHERGSLADLDAVVRGEDFDGLDAYADSKLANVLFTRELAARLDGAGVTANCVHPGWIPNTNLVRNATGFSRVFTSAAALAASVAPVGPFERVEGAADALVYLATSDDVADVSGAYFDRKKQSSAASAADDPALRRRLWERSAELVGLPVSAPEGDPLA</sequence>
<comment type="similarity">
    <text evidence="2">Belongs to the short-chain dehydrogenases/reductases (SDR) family.</text>
</comment>
<dbReference type="Pfam" id="PF00106">
    <property type="entry name" value="adh_short"/>
    <property type="match status" value="1"/>
</dbReference>
<dbReference type="GeneID" id="72184629"/>
<dbReference type="PRINTS" id="PR00080">
    <property type="entry name" value="SDRFAMILY"/>
</dbReference>
<dbReference type="GO" id="GO:0016491">
    <property type="term" value="F:oxidoreductase activity"/>
    <property type="evidence" value="ECO:0007669"/>
    <property type="project" value="UniProtKB-KW"/>
</dbReference>
<proteinExistence type="inferred from homology"/>
<dbReference type="AlphaFoldDB" id="A0A8U0HX77"/>
<dbReference type="EMBL" id="CP096659">
    <property type="protein sequence ID" value="UPV75518.1"/>
    <property type="molecule type" value="Genomic_DNA"/>
</dbReference>
<dbReference type="Proteomes" id="UP000830729">
    <property type="component" value="Chromosome"/>
</dbReference>
<dbReference type="PANTHER" id="PTHR43157">
    <property type="entry name" value="PHOSPHATIDYLINOSITOL-GLYCAN BIOSYNTHESIS CLASS F PROTEIN-RELATED"/>
    <property type="match status" value="1"/>
</dbReference>
<dbReference type="CDD" id="cd05327">
    <property type="entry name" value="retinol-DH_like_SDR_c_like"/>
    <property type="match status" value="1"/>
</dbReference>
<evidence type="ECO:0000313" key="4">
    <source>
        <dbReference type="Proteomes" id="UP000830729"/>
    </source>
</evidence>
<accession>A0A8U0HX77</accession>
<dbReference type="SUPFAM" id="SSF51735">
    <property type="entry name" value="NAD(P)-binding Rossmann-fold domains"/>
    <property type="match status" value="1"/>
</dbReference>
<dbReference type="InterPro" id="IPR002347">
    <property type="entry name" value="SDR_fam"/>
</dbReference>
<keyword evidence="1" id="KW-0560">Oxidoreductase</keyword>
<dbReference type="Gene3D" id="3.40.50.720">
    <property type="entry name" value="NAD(P)-binding Rossmann-like Domain"/>
    <property type="match status" value="1"/>
</dbReference>
<dbReference type="InterPro" id="IPR036291">
    <property type="entry name" value="NAD(P)-bd_dom_sf"/>
</dbReference>
<reference evidence="3 4" key="1">
    <citation type="submission" date="2022-04" db="EMBL/GenBank/DDBJ databases">
        <title>Diverse halophilic archaea isolated from saline environments.</title>
        <authorList>
            <person name="Cui H.-L."/>
        </authorList>
    </citation>
    <scope>NUCLEOTIDE SEQUENCE [LARGE SCALE GENOMIC DNA]</scope>
    <source>
        <strain evidence="3 4">XZYJT49</strain>
    </source>
</reference>
<dbReference type="KEGG" id="halx:M0R89_05480"/>
<evidence type="ECO:0000256" key="1">
    <source>
        <dbReference type="ARBA" id="ARBA00023002"/>
    </source>
</evidence>
<evidence type="ECO:0000313" key="3">
    <source>
        <dbReference type="EMBL" id="UPV75518.1"/>
    </source>
</evidence>
<name>A0A8U0HX77_9EURY</name>
<protein>
    <submittedName>
        <fullName evidence="3">SDR family oxidoreductase</fullName>
    </submittedName>
</protein>
<evidence type="ECO:0000256" key="2">
    <source>
        <dbReference type="RuleBase" id="RU000363"/>
    </source>
</evidence>
<dbReference type="RefSeq" id="WP_248651558.1">
    <property type="nucleotide sequence ID" value="NZ_CP096659.1"/>
</dbReference>
<dbReference type="PANTHER" id="PTHR43157:SF31">
    <property type="entry name" value="PHOSPHATIDYLINOSITOL-GLYCAN BIOSYNTHESIS CLASS F PROTEIN"/>
    <property type="match status" value="1"/>
</dbReference>